<keyword evidence="3" id="KW-0560">Oxidoreductase</keyword>
<dbReference type="AlphaFoldDB" id="A0A512NA93"/>
<dbReference type="GO" id="GO:0008726">
    <property type="term" value="F:alkanesulfonate monooxygenase activity"/>
    <property type="evidence" value="ECO:0007669"/>
    <property type="project" value="TreeGrafter"/>
</dbReference>
<gene>
    <name evidence="6" type="ORF">RSO01_30660</name>
</gene>
<evidence type="ECO:0000313" key="7">
    <source>
        <dbReference type="Proteomes" id="UP000321058"/>
    </source>
</evidence>
<evidence type="ECO:0000256" key="2">
    <source>
        <dbReference type="ARBA" id="ARBA00022643"/>
    </source>
</evidence>
<keyword evidence="4" id="KW-0503">Monooxygenase</keyword>
<feature type="domain" description="Luciferase-like" evidence="5">
    <location>
        <begin position="6"/>
        <end position="305"/>
    </location>
</feature>
<accession>A0A512NA93</accession>
<dbReference type="GO" id="GO:0046306">
    <property type="term" value="P:alkanesulfonate catabolic process"/>
    <property type="evidence" value="ECO:0007669"/>
    <property type="project" value="TreeGrafter"/>
</dbReference>
<dbReference type="Pfam" id="PF00296">
    <property type="entry name" value="Bac_luciferase"/>
    <property type="match status" value="1"/>
</dbReference>
<sequence length="341" mass="38815">MSDLTFGLFVRGQYHAGDDMRKRFEEVKAQVRLADQLGFSDLLTGMHYAAAPLQQYQMIPLLARLLAETERMRIITGIILLSLHKPIDIAEQLATLDVMSNGRVVFGAGLGYRDVEFKAFGTTAQERVQRLEENLLAIKRLWTEDDVSMKGSHFELDRATVSLKPMQRPHPPIWLGANADVAVRRAARLADTWFINPHQRMDTIERQLSLYKQALAELGKPMPGELPLMREIFVARTRAEAVRLARPYLEEKYKVYQQWGQQKAMPKGDDDLSLAFDELTRDRFLLGSADEVTEQIVGYKRRLGVNRMILSVHWVGMPHSQVVDTLNLFAAEVMPKVAQAL</sequence>
<dbReference type="Proteomes" id="UP000321058">
    <property type="component" value="Unassembled WGS sequence"/>
</dbReference>
<keyword evidence="2" id="KW-0288">FMN</keyword>
<dbReference type="RefSeq" id="WP_147149980.1">
    <property type="nucleotide sequence ID" value="NZ_BKAJ01000048.1"/>
</dbReference>
<dbReference type="PANTHER" id="PTHR42847:SF4">
    <property type="entry name" value="ALKANESULFONATE MONOOXYGENASE-RELATED"/>
    <property type="match status" value="1"/>
</dbReference>
<evidence type="ECO:0000256" key="3">
    <source>
        <dbReference type="ARBA" id="ARBA00023002"/>
    </source>
</evidence>
<dbReference type="PANTHER" id="PTHR42847">
    <property type="entry name" value="ALKANESULFONATE MONOOXYGENASE"/>
    <property type="match status" value="1"/>
</dbReference>
<comment type="caution">
    <text evidence="6">The sequence shown here is derived from an EMBL/GenBank/DDBJ whole genome shotgun (WGS) entry which is preliminary data.</text>
</comment>
<dbReference type="Gene3D" id="3.20.20.30">
    <property type="entry name" value="Luciferase-like domain"/>
    <property type="match status" value="1"/>
</dbReference>
<evidence type="ECO:0000256" key="4">
    <source>
        <dbReference type="ARBA" id="ARBA00023033"/>
    </source>
</evidence>
<protein>
    <submittedName>
        <fullName evidence="6">Luciferase</fullName>
    </submittedName>
</protein>
<name>A0A512NA93_9HYPH</name>
<evidence type="ECO:0000256" key="1">
    <source>
        <dbReference type="ARBA" id="ARBA00022630"/>
    </source>
</evidence>
<keyword evidence="7" id="KW-1185">Reference proteome</keyword>
<evidence type="ECO:0000313" key="6">
    <source>
        <dbReference type="EMBL" id="GEP55900.1"/>
    </source>
</evidence>
<dbReference type="OrthoDB" id="9780518at2"/>
<dbReference type="EMBL" id="BKAJ01000048">
    <property type="protein sequence ID" value="GEP55900.1"/>
    <property type="molecule type" value="Genomic_DNA"/>
</dbReference>
<dbReference type="InterPro" id="IPR011251">
    <property type="entry name" value="Luciferase-like_dom"/>
</dbReference>
<dbReference type="SUPFAM" id="SSF51679">
    <property type="entry name" value="Bacterial luciferase-like"/>
    <property type="match status" value="1"/>
</dbReference>
<organism evidence="6 7">
    <name type="scientific">Reyranella soli</name>
    <dbReference type="NCBI Taxonomy" id="1230389"/>
    <lineage>
        <taxon>Bacteria</taxon>
        <taxon>Pseudomonadati</taxon>
        <taxon>Pseudomonadota</taxon>
        <taxon>Alphaproteobacteria</taxon>
        <taxon>Hyphomicrobiales</taxon>
        <taxon>Reyranellaceae</taxon>
        <taxon>Reyranella</taxon>
    </lineage>
</organism>
<evidence type="ECO:0000259" key="5">
    <source>
        <dbReference type="Pfam" id="PF00296"/>
    </source>
</evidence>
<proteinExistence type="predicted"/>
<dbReference type="InterPro" id="IPR050172">
    <property type="entry name" value="SsuD_RutA_monooxygenase"/>
</dbReference>
<dbReference type="InterPro" id="IPR036661">
    <property type="entry name" value="Luciferase-like_sf"/>
</dbReference>
<reference evidence="6 7" key="1">
    <citation type="submission" date="2019-07" db="EMBL/GenBank/DDBJ databases">
        <title>Whole genome shotgun sequence of Reyranella soli NBRC 108950.</title>
        <authorList>
            <person name="Hosoyama A."/>
            <person name="Uohara A."/>
            <person name="Ohji S."/>
            <person name="Ichikawa N."/>
        </authorList>
    </citation>
    <scope>NUCLEOTIDE SEQUENCE [LARGE SCALE GENOMIC DNA]</scope>
    <source>
        <strain evidence="6 7">NBRC 108950</strain>
    </source>
</reference>
<keyword evidence="1" id="KW-0285">Flavoprotein</keyword>